<proteinExistence type="inferred from homology"/>
<dbReference type="Gene3D" id="3.40.50.150">
    <property type="entry name" value="Vaccinia Virus protein VP39"/>
    <property type="match status" value="1"/>
</dbReference>
<dbReference type="PANTHER" id="PTHR32319">
    <property type="entry name" value="BACTERIAL HEMOLYSIN-LIKE PROTEIN"/>
    <property type="match status" value="1"/>
</dbReference>
<dbReference type="Gene3D" id="3.10.290.10">
    <property type="entry name" value="RNA-binding S4 domain"/>
    <property type="match status" value="1"/>
</dbReference>
<dbReference type="PIRSF" id="PIRSF005578">
    <property type="entry name" value="TlyA"/>
    <property type="match status" value="1"/>
</dbReference>
<evidence type="ECO:0000313" key="5">
    <source>
        <dbReference type="EMBL" id="BCG46859.1"/>
    </source>
</evidence>
<keyword evidence="1 3" id="KW-0694">RNA-binding</keyword>
<dbReference type="Pfam" id="PF01728">
    <property type="entry name" value="FtsJ"/>
    <property type="match status" value="1"/>
</dbReference>
<organism evidence="5 6">
    <name type="scientific">Citrifermentans bremense</name>
    <dbReference type="NCBI Taxonomy" id="60035"/>
    <lineage>
        <taxon>Bacteria</taxon>
        <taxon>Pseudomonadati</taxon>
        <taxon>Thermodesulfobacteriota</taxon>
        <taxon>Desulfuromonadia</taxon>
        <taxon>Geobacterales</taxon>
        <taxon>Geobacteraceae</taxon>
        <taxon>Citrifermentans</taxon>
    </lineage>
</organism>
<dbReference type="InterPro" id="IPR047048">
    <property type="entry name" value="TlyA"/>
</dbReference>
<keyword evidence="5" id="KW-0489">Methyltransferase</keyword>
<evidence type="ECO:0000259" key="4">
    <source>
        <dbReference type="SMART" id="SM00363"/>
    </source>
</evidence>
<dbReference type="GO" id="GO:0032259">
    <property type="term" value="P:methylation"/>
    <property type="evidence" value="ECO:0007669"/>
    <property type="project" value="UniProtKB-KW"/>
</dbReference>
<dbReference type="SUPFAM" id="SSF55174">
    <property type="entry name" value="Alpha-L RNA-binding motif"/>
    <property type="match status" value="1"/>
</dbReference>
<evidence type="ECO:0000256" key="2">
    <source>
        <dbReference type="ARBA" id="ARBA00029460"/>
    </source>
</evidence>
<dbReference type="AlphaFoldDB" id="A0A6S6LZY1"/>
<dbReference type="Pfam" id="PF01479">
    <property type="entry name" value="S4"/>
    <property type="match status" value="1"/>
</dbReference>
<keyword evidence="6" id="KW-1185">Reference proteome</keyword>
<dbReference type="InterPro" id="IPR004538">
    <property type="entry name" value="Hemolysin_A/TlyA"/>
</dbReference>
<dbReference type="Proteomes" id="UP000515472">
    <property type="component" value="Chromosome"/>
</dbReference>
<evidence type="ECO:0000256" key="1">
    <source>
        <dbReference type="ARBA" id="ARBA00022884"/>
    </source>
</evidence>
<dbReference type="CDD" id="cd00165">
    <property type="entry name" value="S4"/>
    <property type="match status" value="1"/>
</dbReference>
<reference evidence="5 6" key="1">
    <citation type="submission" date="2020-06" db="EMBL/GenBank/DDBJ databases">
        <title>Interaction of electrochemicaly active bacteria, Geobacter bremensis R4 on different carbon anode.</title>
        <authorList>
            <person name="Meng L."/>
            <person name="Yoshida N."/>
        </authorList>
    </citation>
    <scope>NUCLEOTIDE SEQUENCE [LARGE SCALE GENOMIC DNA]</scope>
    <source>
        <strain evidence="5 6">R4</strain>
    </source>
</reference>
<dbReference type="GO" id="GO:0003723">
    <property type="term" value="F:RNA binding"/>
    <property type="evidence" value="ECO:0007669"/>
    <property type="project" value="UniProtKB-KW"/>
</dbReference>
<dbReference type="InterPro" id="IPR029063">
    <property type="entry name" value="SAM-dependent_MTases_sf"/>
</dbReference>
<name>A0A6S6LZY1_9BACT</name>
<gene>
    <name evidence="5" type="ORF">GEOBRER4_n1672</name>
</gene>
<comment type="similarity">
    <text evidence="2">Belongs to the TlyA family.</text>
</comment>
<accession>A0A6S6LZY1</accession>
<feature type="domain" description="RNA-binding S4" evidence="4">
    <location>
        <begin position="4"/>
        <end position="62"/>
    </location>
</feature>
<dbReference type="PROSITE" id="PS50889">
    <property type="entry name" value="S4"/>
    <property type="match status" value="1"/>
</dbReference>
<dbReference type="RefSeq" id="WP_185244974.1">
    <property type="nucleotide sequence ID" value="NZ_AP023213.1"/>
</dbReference>
<dbReference type="PANTHER" id="PTHR32319:SF0">
    <property type="entry name" value="BACTERIAL HEMOLYSIN-LIKE PROTEIN"/>
    <property type="match status" value="1"/>
</dbReference>
<evidence type="ECO:0000313" key="6">
    <source>
        <dbReference type="Proteomes" id="UP000515472"/>
    </source>
</evidence>
<dbReference type="EMBL" id="AP023213">
    <property type="protein sequence ID" value="BCG46859.1"/>
    <property type="molecule type" value="Genomic_DNA"/>
</dbReference>
<dbReference type="NCBIfam" id="TIGR00478">
    <property type="entry name" value="tly"/>
    <property type="match status" value="1"/>
</dbReference>
<sequence>MSKERLDKLVLERGLAPSRERAKALIMAGQVVVDDHLADKAGLMVPIEAEIRLKGEPLPYVSRGGLKLAEGLERFGIDVAGLCAIDVGASTGGFTDCLLQRGATRVYAVDVGYGQLAWKLREDPRVVSMEKTNIRHLEPEMLPESPDLAVIDASFISLDKVLPPTLRLIRPFGEVVALIKPQFEVGRGQVGKGGVVRDEKKHQEVVESIGELARGLGLLVLGVCDSPILGPKGNKEFLIHLKKQGEPQPEPRNTEVTEE</sequence>
<protein>
    <submittedName>
        <fullName evidence="5">RNA binding methyltransferase FtsJ like</fullName>
    </submittedName>
</protein>
<dbReference type="InterPro" id="IPR036986">
    <property type="entry name" value="S4_RNA-bd_sf"/>
</dbReference>
<evidence type="ECO:0000256" key="3">
    <source>
        <dbReference type="PROSITE-ProRule" id="PRU00182"/>
    </source>
</evidence>
<dbReference type="KEGG" id="gbn:GEOBRER4_16090"/>
<dbReference type="GO" id="GO:0008168">
    <property type="term" value="F:methyltransferase activity"/>
    <property type="evidence" value="ECO:0007669"/>
    <property type="project" value="UniProtKB-KW"/>
</dbReference>
<keyword evidence="5" id="KW-0808">Transferase</keyword>
<dbReference type="CDD" id="cd02440">
    <property type="entry name" value="AdoMet_MTases"/>
    <property type="match status" value="1"/>
</dbReference>
<dbReference type="SMART" id="SM00363">
    <property type="entry name" value="S4"/>
    <property type="match status" value="1"/>
</dbReference>
<dbReference type="InterPro" id="IPR002877">
    <property type="entry name" value="RNA_MeTrfase_FtsJ_dom"/>
</dbReference>
<dbReference type="InterPro" id="IPR002942">
    <property type="entry name" value="S4_RNA-bd"/>
</dbReference>
<dbReference type="SUPFAM" id="SSF53335">
    <property type="entry name" value="S-adenosyl-L-methionine-dependent methyltransferases"/>
    <property type="match status" value="1"/>
</dbReference>